<keyword evidence="3" id="KW-0804">Transcription</keyword>
<evidence type="ECO:0000313" key="6">
    <source>
        <dbReference type="Proteomes" id="UP001279642"/>
    </source>
</evidence>
<dbReference type="PANTHER" id="PTHR40661">
    <property type="match status" value="1"/>
</dbReference>
<feature type="domain" description="HTH cro/C1-type" evidence="4">
    <location>
        <begin position="11"/>
        <end position="40"/>
    </location>
</feature>
<reference evidence="5 6" key="1">
    <citation type="journal article" date="2016" name="Antonie Van Leeuwenhoek">
        <title>Dongia soli sp. nov., isolated from soil from Dokdo, Korea.</title>
        <authorList>
            <person name="Kim D.U."/>
            <person name="Lee H."/>
            <person name="Kim H."/>
            <person name="Kim S.G."/>
            <person name="Ka J.O."/>
        </authorList>
    </citation>
    <scope>NUCLEOTIDE SEQUENCE [LARGE SCALE GENOMIC DNA]</scope>
    <source>
        <strain evidence="5 6">D78</strain>
    </source>
</reference>
<dbReference type="SMART" id="SM00530">
    <property type="entry name" value="HTH_XRE"/>
    <property type="match status" value="1"/>
</dbReference>
<keyword evidence="2" id="KW-0238">DNA-binding</keyword>
<evidence type="ECO:0000256" key="1">
    <source>
        <dbReference type="ARBA" id="ARBA00023015"/>
    </source>
</evidence>
<dbReference type="SUPFAM" id="SSF51306">
    <property type="entry name" value="LexA/Signal peptidase"/>
    <property type="match status" value="1"/>
</dbReference>
<dbReference type="InterPro" id="IPR015927">
    <property type="entry name" value="Peptidase_S24_S26A/B/C"/>
</dbReference>
<dbReference type="Pfam" id="PF00717">
    <property type="entry name" value="Peptidase_S24"/>
    <property type="match status" value="1"/>
</dbReference>
<dbReference type="Pfam" id="PF13560">
    <property type="entry name" value="HTH_31"/>
    <property type="match status" value="1"/>
</dbReference>
<dbReference type="SUPFAM" id="SSF47413">
    <property type="entry name" value="lambda repressor-like DNA-binding domains"/>
    <property type="match status" value="1"/>
</dbReference>
<organism evidence="5 6">
    <name type="scientific">Dongia soli</name>
    <dbReference type="NCBI Taxonomy" id="600628"/>
    <lineage>
        <taxon>Bacteria</taxon>
        <taxon>Pseudomonadati</taxon>
        <taxon>Pseudomonadota</taxon>
        <taxon>Alphaproteobacteria</taxon>
        <taxon>Rhodospirillales</taxon>
        <taxon>Dongiaceae</taxon>
        <taxon>Dongia</taxon>
    </lineage>
</organism>
<gene>
    <name evidence="5" type="ORF">SMD27_14945</name>
</gene>
<dbReference type="RefSeq" id="WP_320509214.1">
    <property type="nucleotide sequence ID" value="NZ_JAXCLW010000004.1"/>
</dbReference>
<dbReference type="InterPro" id="IPR001387">
    <property type="entry name" value="Cro/C1-type_HTH"/>
</dbReference>
<dbReference type="Gene3D" id="2.10.109.10">
    <property type="entry name" value="Umud Fragment, subunit A"/>
    <property type="match status" value="1"/>
</dbReference>
<comment type="caution">
    <text evidence="5">The sequence shown here is derived from an EMBL/GenBank/DDBJ whole genome shotgun (WGS) entry which is preliminary data.</text>
</comment>
<sequence>MSEISEAARRLKELREQAGLTMRTVSDALGWSLTRYQHYEDRYKRRFLPFELARALEDIFVPNGVESGAVLQLAGIEPGQSSVTNRRETNTQRPLNFNAAVGQRDLPVIGAVKGGSDGFYFNEGEPKEFVERPANLKGVFNAFALYVDGESMEPRYFAGELLYVNPNRPITKNCFVAIELQDGQGLIKQFLRRSDDEIVLYQFNPPQEIHLVSTQVKRIYRITGAGEAT</sequence>
<evidence type="ECO:0000256" key="2">
    <source>
        <dbReference type="ARBA" id="ARBA00023125"/>
    </source>
</evidence>
<keyword evidence="1" id="KW-0805">Transcription regulation</keyword>
<dbReference type="PROSITE" id="PS50943">
    <property type="entry name" value="HTH_CROC1"/>
    <property type="match status" value="1"/>
</dbReference>
<name>A0ABU5ED76_9PROT</name>
<evidence type="ECO:0000313" key="5">
    <source>
        <dbReference type="EMBL" id="MDY0884141.1"/>
    </source>
</evidence>
<proteinExistence type="predicted"/>
<dbReference type="Gene3D" id="1.10.260.40">
    <property type="entry name" value="lambda repressor-like DNA-binding domains"/>
    <property type="match status" value="1"/>
</dbReference>
<dbReference type="CDD" id="cd06529">
    <property type="entry name" value="S24_LexA-like"/>
    <property type="match status" value="1"/>
</dbReference>
<dbReference type="InterPro" id="IPR036286">
    <property type="entry name" value="LexA/Signal_pep-like_sf"/>
</dbReference>
<dbReference type="InterPro" id="IPR039418">
    <property type="entry name" value="LexA-like"/>
</dbReference>
<dbReference type="CDD" id="cd00093">
    <property type="entry name" value="HTH_XRE"/>
    <property type="match status" value="1"/>
</dbReference>
<dbReference type="PANTHER" id="PTHR40661:SF3">
    <property type="entry name" value="FELS-1 PROPHAGE TRANSCRIPTIONAL REGULATOR"/>
    <property type="match status" value="1"/>
</dbReference>
<evidence type="ECO:0000256" key="3">
    <source>
        <dbReference type="ARBA" id="ARBA00023163"/>
    </source>
</evidence>
<protein>
    <submittedName>
        <fullName evidence="5">S24 family peptidase</fullName>
    </submittedName>
</protein>
<dbReference type="EMBL" id="JAXCLW010000004">
    <property type="protein sequence ID" value="MDY0884141.1"/>
    <property type="molecule type" value="Genomic_DNA"/>
</dbReference>
<dbReference type="Proteomes" id="UP001279642">
    <property type="component" value="Unassembled WGS sequence"/>
</dbReference>
<accession>A0ABU5ED76</accession>
<keyword evidence="6" id="KW-1185">Reference proteome</keyword>
<dbReference type="InterPro" id="IPR010982">
    <property type="entry name" value="Lambda_DNA-bd_dom_sf"/>
</dbReference>
<evidence type="ECO:0000259" key="4">
    <source>
        <dbReference type="PROSITE" id="PS50943"/>
    </source>
</evidence>